<evidence type="ECO:0000313" key="1">
    <source>
        <dbReference type="EMBL" id="GAA5171545.1"/>
    </source>
</evidence>
<sequence>MCPAVGLRVPGVGGTAGLAVTDAALGVGHGLADGGGGAAALGRVAERNGQPGSEPGLTGAAPQAQQAVGLIPLHGAGRGVDRRAGALCEGPVVGARRVGAVPTGVDLEIVVAGGVTQLHGPRVHLLAQCVVGGDLLVVRGPGHLAGEELLASRRQRGGRLAHVLLAGDHVVEEVGVLGVQLGSGGVRLLLQRPHAPDLPVVQSLGGLLGGEHGLGRGQDLLTPDQREPVLERLRDDLLTVVGVVEQLWRASVVQGLRLAGAQVAVGEGAFDVAVAVGAGELAVVVERPVVVGAGLAAALPALSGGGALAVAAARGERLEQVLRRGGQHLAGLVACLLACDLADQTGHQVGDATQNLLEVIQVRRPGALPVARTTA</sequence>
<dbReference type="EMBL" id="BAABJP010000048">
    <property type="protein sequence ID" value="GAA5171545.1"/>
    <property type="molecule type" value="Genomic_DNA"/>
</dbReference>
<reference evidence="2" key="1">
    <citation type="journal article" date="2019" name="Int. J. Syst. Evol. Microbiol.">
        <title>The Global Catalogue of Microorganisms (GCM) 10K type strain sequencing project: providing services to taxonomists for standard genome sequencing and annotation.</title>
        <authorList>
            <consortium name="The Broad Institute Genomics Platform"/>
            <consortium name="The Broad Institute Genome Sequencing Center for Infectious Disease"/>
            <person name="Wu L."/>
            <person name="Ma J."/>
        </authorList>
    </citation>
    <scope>NUCLEOTIDE SEQUENCE [LARGE SCALE GENOMIC DNA]</scope>
    <source>
        <strain evidence="2">JCM 18303</strain>
    </source>
</reference>
<evidence type="ECO:0000313" key="2">
    <source>
        <dbReference type="Proteomes" id="UP001428817"/>
    </source>
</evidence>
<proteinExistence type="predicted"/>
<comment type="caution">
    <text evidence="1">The sequence shown here is derived from an EMBL/GenBank/DDBJ whole genome shotgun (WGS) entry which is preliminary data.</text>
</comment>
<keyword evidence="2" id="KW-1185">Reference proteome</keyword>
<organism evidence="1 2">
    <name type="scientific">Pseudonocardia eucalypti</name>
    <dbReference type="NCBI Taxonomy" id="648755"/>
    <lineage>
        <taxon>Bacteria</taxon>
        <taxon>Bacillati</taxon>
        <taxon>Actinomycetota</taxon>
        <taxon>Actinomycetes</taxon>
        <taxon>Pseudonocardiales</taxon>
        <taxon>Pseudonocardiaceae</taxon>
        <taxon>Pseudonocardia</taxon>
    </lineage>
</organism>
<protein>
    <submittedName>
        <fullName evidence="1">Uncharacterized protein</fullName>
    </submittedName>
</protein>
<accession>A0ABP9R5B3</accession>
<name>A0ABP9R5B3_9PSEU</name>
<gene>
    <name evidence="1" type="ORF">GCM10023321_70280</name>
</gene>
<dbReference type="Proteomes" id="UP001428817">
    <property type="component" value="Unassembled WGS sequence"/>
</dbReference>